<dbReference type="InterPro" id="IPR036097">
    <property type="entry name" value="HisK_dim/P_sf"/>
</dbReference>
<dbReference type="Proteomes" id="UP000263900">
    <property type="component" value="Chromosome"/>
</dbReference>
<keyword evidence="3" id="KW-1133">Transmembrane helix</keyword>
<dbReference type="Pfam" id="PF07494">
    <property type="entry name" value="Reg_prop"/>
    <property type="match status" value="1"/>
</dbReference>
<evidence type="ECO:0000256" key="2">
    <source>
        <dbReference type="SAM" id="Coils"/>
    </source>
</evidence>
<dbReference type="RefSeq" id="WP_119051487.1">
    <property type="nucleotide sequence ID" value="NZ_CP032157.1"/>
</dbReference>
<protein>
    <recommendedName>
        <fullName evidence="4">Histidine kinase domain-containing protein</fullName>
    </recommendedName>
</protein>
<keyword evidence="1" id="KW-0597">Phosphoprotein</keyword>
<dbReference type="SUPFAM" id="SSF47384">
    <property type="entry name" value="Homodimeric domain of signal transducing histidine kinase"/>
    <property type="match status" value="1"/>
</dbReference>
<dbReference type="KEGG" id="pseg:D3H65_17200"/>
<dbReference type="OrthoDB" id="8676692at2"/>
<keyword evidence="2" id="KW-0175">Coiled coil</keyword>
<dbReference type="Gene3D" id="3.30.565.10">
    <property type="entry name" value="Histidine kinase-like ATPase, C-terminal domain"/>
    <property type="match status" value="1"/>
</dbReference>
<dbReference type="InterPro" id="IPR015943">
    <property type="entry name" value="WD40/YVTN_repeat-like_dom_sf"/>
</dbReference>
<proteinExistence type="predicted"/>
<dbReference type="InterPro" id="IPR013783">
    <property type="entry name" value="Ig-like_fold"/>
</dbReference>
<sequence>MRSLPWHGLFATLYLFLLCPGRLSARQQPLPSFDTHHCTHYDDEQGLPSNDITGFFEDHQGYLWFTTQFGLVRFDGREFRTWYTGNVPTLTFNRLYSLNGRSTDSLFFSDESKAVHMIDAAGQVKPMPGLRAGQNFLMSQHSFILDLRPYFRKAEDSVRIMKVLTDPEYLHAMHEFYPDTNGNAWFLSRKHLSYFQQGHFLPVDAYDVEREAHFRIKKSLFTVNPAGMITLYEAGKRSAATFFLKTLLPALKGDKQPDLHQLKFSSNPTGTFLQYQRQLWALSFDGQNLHSSLLLHDLRIPLSTEAYYSQRHRLYIFRTMTNGFYLVREQPFTVRSFLDKEGIQNNFTAAVEIQPMQVLTTNGVIFSKDTAFRRYPLDYVGSNALLKDKDQHIWILLKDTLFCMDNRLQPLNYWVVPYTDLASILQDSKGTIWYCTSNSLARIDNGEMRFVYRDNKALRRTQCLFMLNDTSFWLGTTIGLFTYNLQRNTITPHREMRGVYVRHVYRATDGTIWIGTYGQGFYTWRNGHFIAMPQDKNHYLATAHCFMEDSSGFFWIPTNKGLFQVARSALEGWLSNKEQEVYYHYYNKFDGFASNEFNGGSSPVGIRLQNGTFSLPSMKGMVWFRPQQVKPAMPMAKIQVDRVALDTQEIKFTGPIRLPAGSHRFRFHISSPFFGNTANFVPEFKVKGVDQSWTPVAADNSIPINYLSPGKYTLEIRLRNGFGPGAYTTQEQSFSIAPYIYQTLVFKLAATLIALALIAVVISRYHKNRIRDEQERAQILEQQVADRTQVLKRTVTELKELEENLHKSNLLKDRLTTIILHDIRSPLRFMNMLCNQLNGALAAGDTQALAAMTAELKKSSDQLDVFTREFLVWLTTQQTGFKLRKEYIDIFQLFREAKEFYRNVLSGNNNTLEIEGKEDISAWTDRQLLKIILHNLIDNANKHTDNGTIRLSVTAIDKDQVSIKVADSGRGMTTSELHTLQKGLEDESSLGVTDGAGNLGYRIIRDFIARLNGHIIVESALETGTTVTILLPIL</sequence>
<gene>
    <name evidence="5" type="ORF">D3H65_17200</name>
</gene>
<evidence type="ECO:0000313" key="5">
    <source>
        <dbReference type="EMBL" id="AXY75606.1"/>
    </source>
</evidence>
<dbReference type="AlphaFoldDB" id="A0A3B7MRK5"/>
<dbReference type="InterPro" id="IPR003594">
    <property type="entry name" value="HATPase_dom"/>
</dbReference>
<dbReference type="CDD" id="cd00075">
    <property type="entry name" value="HATPase"/>
    <property type="match status" value="1"/>
</dbReference>
<feature type="transmembrane region" description="Helical" evidence="3">
    <location>
        <begin position="739"/>
        <end position="762"/>
    </location>
</feature>
<dbReference type="EMBL" id="CP032157">
    <property type="protein sequence ID" value="AXY75606.1"/>
    <property type="molecule type" value="Genomic_DNA"/>
</dbReference>
<dbReference type="Pfam" id="PF02518">
    <property type="entry name" value="HATPase_c"/>
    <property type="match status" value="1"/>
</dbReference>
<feature type="coiled-coil region" evidence="2">
    <location>
        <begin position="784"/>
        <end position="818"/>
    </location>
</feature>
<name>A0A3B7MRK5_9BACT</name>
<evidence type="ECO:0000313" key="6">
    <source>
        <dbReference type="Proteomes" id="UP000263900"/>
    </source>
</evidence>
<organism evidence="5 6">
    <name type="scientific">Paraflavitalea soli</name>
    <dbReference type="NCBI Taxonomy" id="2315862"/>
    <lineage>
        <taxon>Bacteria</taxon>
        <taxon>Pseudomonadati</taxon>
        <taxon>Bacteroidota</taxon>
        <taxon>Chitinophagia</taxon>
        <taxon>Chitinophagales</taxon>
        <taxon>Chitinophagaceae</taxon>
        <taxon>Paraflavitalea</taxon>
    </lineage>
</organism>
<dbReference type="SMART" id="SM00387">
    <property type="entry name" value="HATPase_c"/>
    <property type="match status" value="1"/>
</dbReference>
<dbReference type="SUPFAM" id="SSF63829">
    <property type="entry name" value="Calcium-dependent phosphotriesterase"/>
    <property type="match status" value="1"/>
</dbReference>
<dbReference type="InterPro" id="IPR005467">
    <property type="entry name" value="His_kinase_dom"/>
</dbReference>
<keyword evidence="3" id="KW-0812">Transmembrane</keyword>
<dbReference type="PROSITE" id="PS50109">
    <property type="entry name" value="HIS_KIN"/>
    <property type="match status" value="1"/>
</dbReference>
<evidence type="ECO:0000259" key="4">
    <source>
        <dbReference type="PROSITE" id="PS50109"/>
    </source>
</evidence>
<dbReference type="PANTHER" id="PTHR43547">
    <property type="entry name" value="TWO-COMPONENT HISTIDINE KINASE"/>
    <property type="match status" value="1"/>
</dbReference>
<evidence type="ECO:0000256" key="1">
    <source>
        <dbReference type="ARBA" id="ARBA00022553"/>
    </source>
</evidence>
<keyword evidence="3" id="KW-0472">Membrane</keyword>
<reference evidence="5 6" key="1">
    <citation type="submission" date="2018-09" db="EMBL/GenBank/DDBJ databases">
        <title>Genome sequencing of strain 6GH32-13.</title>
        <authorList>
            <person name="Weon H.-Y."/>
            <person name="Heo J."/>
            <person name="Kwon S.-W."/>
        </authorList>
    </citation>
    <scope>NUCLEOTIDE SEQUENCE [LARGE SCALE GENOMIC DNA]</scope>
    <source>
        <strain evidence="5 6">5GH32-13</strain>
    </source>
</reference>
<dbReference type="InterPro" id="IPR036890">
    <property type="entry name" value="HATPase_C_sf"/>
</dbReference>
<accession>A0A3B7MRK5</accession>
<dbReference type="GO" id="GO:0000155">
    <property type="term" value="F:phosphorelay sensor kinase activity"/>
    <property type="evidence" value="ECO:0007669"/>
    <property type="project" value="InterPro"/>
</dbReference>
<evidence type="ECO:0000256" key="3">
    <source>
        <dbReference type="SAM" id="Phobius"/>
    </source>
</evidence>
<dbReference type="SUPFAM" id="SSF55874">
    <property type="entry name" value="ATPase domain of HSP90 chaperone/DNA topoisomerase II/histidine kinase"/>
    <property type="match status" value="1"/>
</dbReference>
<dbReference type="Gene3D" id="2.60.40.10">
    <property type="entry name" value="Immunoglobulins"/>
    <property type="match status" value="1"/>
</dbReference>
<dbReference type="PANTHER" id="PTHR43547:SF2">
    <property type="entry name" value="HYBRID SIGNAL TRANSDUCTION HISTIDINE KINASE C"/>
    <property type="match status" value="1"/>
</dbReference>
<keyword evidence="6" id="KW-1185">Reference proteome</keyword>
<dbReference type="InterPro" id="IPR011110">
    <property type="entry name" value="Reg_prop"/>
</dbReference>
<feature type="domain" description="Histidine kinase" evidence="4">
    <location>
        <begin position="818"/>
        <end position="1034"/>
    </location>
</feature>
<dbReference type="Gene3D" id="2.130.10.10">
    <property type="entry name" value="YVTN repeat-like/Quinoprotein amine dehydrogenase"/>
    <property type="match status" value="2"/>
</dbReference>